<organism evidence="1 2">
    <name type="scientific">Devosia subaequoris</name>
    <dbReference type="NCBI Taxonomy" id="395930"/>
    <lineage>
        <taxon>Bacteria</taxon>
        <taxon>Pseudomonadati</taxon>
        <taxon>Pseudomonadota</taxon>
        <taxon>Alphaproteobacteria</taxon>
        <taxon>Hyphomicrobiales</taxon>
        <taxon>Devosiaceae</taxon>
        <taxon>Devosia</taxon>
    </lineage>
</organism>
<gene>
    <name evidence="1" type="ORF">GGR20_003303</name>
</gene>
<accession>A0A7W6IPY8</accession>
<dbReference type="PANTHER" id="PTHR34389:SF2">
    <property type="entry name" value="L-RHAMNOSE MUTAROTASE"/>
    <property type="match status" value="1"/>
</dbReference>
<proteinExistence type="predicted"/>
<protein>
    <submittedName>
        <fullName evidence="1">L-rhamnose mutarotase</fullName>
        <ecNumber evidence="1">5.1.3.32</ecNumber>
    </submittedName>
</protein>
<reference evidence="1 2" key="1">
    <citation type="submission" date="2020-08" db="EMBL/GenBank/DDBJ databases">
        <title>Genomic Encyclopedia of Type Strains, Phase IV (KMG-IV): sequencing the most valuable type-strain genomes for metagenomic binning, comparative biology and taxonomic classification.</title>
        <authorList>
            <person name="Goeker M."/>
        </authorList>
    </citation>
    <scope>NUCLEOTIDE SEQUENCE [LARGE SCALE GENOMIC DNA]</scope>
    <source>
        <strain evidence="1 2">DSM 23447</strain>
    </source>
</reference>
<name>A0A7W6IPY8_9HYPH</name>
<dbReference type="GO" id="GO:0062192">
    <property type="term" value="F:L-rhamnose mutarotase activity"/>
    <property type="evidence" value="ECO:0007669"/>
    <property type="project" value="UniProtKB-EC"/>
</dbReference>
<dbReference type="SUPFAM" id="SSF54909">
    <property type="entry name" value="Dimeric alpha+beta barrel"/>
    <property type="match status" value="1"/>
</dbReference>
<evidence type="ECO:0000313" key="1">
    <source>
        <dbReference type="EMBL" id="MBB4053641.1"/>
    </source>
</evidence>
<dbReference type="AlphaFoldDB" id="A0A7W6IPY8"/>
<sequence length="118" mass="13510">MTVGGPGAAVMYLYRLKPGMGEEYDRLHRAVWPEMLDLIDQAGIYDYQIWRHEEIVIVRLRTQHSFEQAAATTAASPIQARWTAYMGHVFAQTEAADGQPLWLNEVFSYRPGPSEVRR</sequence>
<evidence type="ECO:0000313" key="2">
    <source>
        <dbReference type="Proteomes" id="UP000547011"/>
    </source>
</evidence>
<dbReference type="EMBL" id="JACIEW010000009">
    <property type="protein sequence ID" value="MBB4053641.1"/>
    <property type="molecule type" value="Genomic_DNA"/>
</dbReference>
<comment type="caution">
    <text evidence="1">The sequence shown here is derived from an EMBL/GenBank/DDBJ whole genome shotgun (WGS) entry which is preliminary data.</text>
</comment>
<dbReference type="RefSeq" id="WP_183312411.1">
    <property type="nucleotide sequence ID" value="NZ_JACIEW010000009.1"/>
</dbReference>
<keyword evidence="2" id="KW-1185">Reference proteome</keyword>
<dbReference type="InterPro" id="IPR011008">
    <property type="entry name" value="Dimeric_a/b-barrel"/>
</dbReference>
<dbReference type="Pfam" id="PF05336">
    <property type="entry name" value="rhaM"/>
    <property type="match status" value="1"/>
</dbReference>
<dbReference type="InterPro" id="IPR008000">
    <property type="entry name" value="Rham/fucose_mutarotase"/>
</dbReference>
<dbReference type="Proteomes" id="UP000547011">
    <property type="component" value="Unassembled WGS sequence"/>
</dbReference>
<dbReference type="EC" id="5.1.3.32" evidence="1"/>
<dbReference type="Gene3D" id="3.30.70.100">
    <property type="match status" value="1"/>
</dbReference>
<keyword evidence="1" id="KW-0413">Isomerase</keyword>
<dbReference type="GO" id="GO:0019301">
    <property type="term" value="P:rhamnose catabolic process"/>
    <property type="evidence" value="ECO:0007669"/>
    <property type="project" value="TreeGrafter"/>
</dbReference>
<dbReference type="PANTHER" id="PTHR34389">
    <property type="entry name" value="L-RHAMNOSE MUTAROTASE"/>
    <property type="match status" value="1"/>
</dbReference>